<dbReference type="AlphaFoldDB" id="A0AAD5RX24"/>
<feature type="compositionally biased region" description="Basic residues" evidence="1">
    <location>
        <begin position="629"/>
        <end position="644"/>
    </location>
</feature>
<reference evidence="2" key="1">
    <citation type="submission" date="2022-07" db="EMBL/GenBank/DDBJ databases">
        <title>Draft genome sequence of Zalerion maritima ATCC 34329, a (micro)plastics degrading marine fungus.</title>
        <authorList>
            <person name="Paco A."/>
            <person name="Goncalves M.F.M."/>
            <person name="Rocha-Santos T.A.P."/>
            <person name="Alves A."/>
        </authorList>
    </citation>
    <scope>NUCLEOTIDE SEQUENCE</scope>
    <source>
        <strain evidence="2">ATCC 34329</strain>
    </source>
</reference>
<feature type="compositionally biased region" description="Low complexity" evidence="1">
    <location>
        <begin position="656"/>
        <end position="703"/>
    </location>
</feature>
<protein>
    <recommendedName>
        <fullName evidence="4">Myb-like domain-containing protein</fullName>
    </recommendedName>
</protein>
<feature type="compositionally biased region" description="Basic and acidic residues" evidence="1">
    <location>
        <begin position="900"/>
        <end position="930"/>
    </location>
</feature>
<dbReference type="EMBL" id="JAKWBI020000043">
    <property type="protein sequence ID" value="KAJ2904855.1"/>
    <property type="molecule type" value="Genomic_DNA"/>
</dbReference>
<feature type="compositionally biased region" description="Low complexity" evidence="1">
    <location>
        <begin position="823"/>
        <end position="837"/>
    </location>
</feature>
<dbReference type="Proteomes" id="UP001201980">
    <property type="component" value="Unassembled WGS sequence"/>
</dbReference>
<evidence type="ECO:0000313" key="3">
    <source>
        <dbReference type="Proteomes" id="UP001201980"/>
    </source>
</evidence>
<feature type="compositionally biased region" description="Basic and acidic residues" evidence="1">
    <location>
        <begin position="789"/>
        <end position="798"/>
    </location>
</feature>
<feature type="compositionally biased region" description="Basic residues" evidence="1">
    <location>
        <begin position="993"/>
        <end position="1008"/>
    </location>
</feature>
<proteinExistence type="predicted"/>
<keyword evidence="3" id="KW-1185">Reference proteome</keyword>
<feature type="compositionally biased region" description="Low complexity" evidence="1">
    <location>
        <begin position="286"/>
        <end position="310"/>
    </location>
</feature>
<feature type="compositionally biased region" description="Basic residues" evidence="1">
    <location>
        <begin position="887"/>
        <end position="899"/>
    </location>
</feature>
<evidence type="ECO:0000313" key="2">
    <source>
        <dbReference type="EMBL" id="KAJ2904855.1"/>
    </source>
</evidence>
<feature type="compositionally biased region" description="Basic residues" evidence="1">
    <location>
        <begin position="799"/>
        <end position="816"/>
    </location>
</feature>
<evidence type="ECO:0008006" key="4">
    <source>
        <dbReference type="Google" id="ProtNLM"/>
    </source>
</evidence>
<feature type="region of interest" description="Disordered" evidence="1">
    <location>
        <begin position="276"/>
        <end position="316"/>
    </location>
</feature>
<name>A0AAD5RX24_9PEZI</name>
<comment type="caution">
    <text evidence="2">The sequence shown here is derived from an EMBL/GenBank/DDBJ whole genome shotgun (WGS) entry which is preliminary data.</text>
</comment>
<gene>
    <name evidence="2" type="ORF">MKZ38_007047</name>
</gene>
<organism evidence="2 3">
    <name type="scientific">Zalerion maritima</name>
    <dbReference type="NCBI Taxonomy" id="339359"/>
    <lineage>
        <taxon>Eukaryota</taxon>
        <taxon>Fungi</taxon>
        <taxon>Dikarya</taxon>
        <taxon>Ascomycota</taxon>
        <taxon>Pezizomycotina</taxon>
        <taxon>Sordariomycetes</taxon>
        <taxon>Lulworthiomycetidae</taxon>
        <taxon>Lulworthiales</taxon>
        <taxon>Lulworthiaceae</taxon>
        <taxon>Zalerion</taxon>
    </lineage>
</organism>
<feature type="compositionally biased region" description="Basic residues" evidence="1">
    <location>
        <begin position="597"/>
        <end position="608"/>
    </location>
</feature>
<sequence>MTAIPIIPAACADTASSAFTAPVPLRPHSWPLGPEPQLLHAPVTMSLGWLLVALGPLFCIICWHNYFYSRGHSTIPSTPTRQHEKPVGQHTFPYPDKDINLEPSVSSMAMADPFCSGAPLDHFREQWRYGNLGAQFLNGLSLEAVQAAYRSLWAYLPTIVHGNLIPTIESISSRFILGPRSQAAHTAHLLPYASKFGPHFPSSSSPLLSKMRLKIYFKFKLTFETDSKSRGASKCTRRGIDSEPRFTDILLGSITDIPNAYKAKFAPVRASAPSRHTARKGNCLLSTPTPTSKSAVATTAKAPVASPKTAGKLQSSPAAKKPYLAIDKAAQNPAAEEKCKMVLKQDSLRESKKCPHRKKKALPETSSCTKKDGSQKDCKVSLKQGRKVHIDINVLPAEIVDNLTGVGKDTIQLRRREGGKKPKLHSSDDDAAKKKVYTVEDSETYTAEEVVLSGDEDIIKEVTELNKKKNLGDPATRISKKRRELYRAMGKKWPKKSSKPIVHKLTPEERENVRHNLEVIYAHSSAGREKIKDASQARDDNGSKENAVENNQEPNEDTFDPCNKKSRRHCRGHKKGHKSGRRSSNHSHSRDSIGEMKRRHKERQRAAKFFHDDSSSSTDGSEDENLVSKPRRCSKTKESKKKYRDKSQEANDVDGDSSSSSDSPSSSSQYSSGDSSGSGQTTSSGSRGRDSGSSGDASGNSSGFEDTSSNADSGSCSTDESSSDADSSNQESSQWTPSYDAMLKNLKEEEKMPWEDIVKTLPRSDSLRWTVKGCQKRYGQLKKAEYKEASKGLRTEKTSKKKNKAEREAKNKKKKKNAESKSKTTTQFTGTDTATSSSQDVQTGADGADDGLFWGLDIAVEPDEPVGDQVPHNVGPEESSGSEIKSKKEKRERKKGERKARKEREKREKEERKKHGKDKSFEKEKQKDATSEEAEEPDAKSEEKTAGAVEPETGPSRQYSAGPPYPRAMARPGPHLDMAQIPMHPGPPPCSHGHGHKPAHRSRNHGKPCRSGCTSSCVPCTLPCFQPSMAMAFPPPPAMPPFSINPYATPPYPFPAQPGAYQPSPALPRVAAQLGVPARVVDESEHYHFTQQYAKMYKPDLELEPDEWLNKKDCEALGIIDKKTKVTKWLELQAAMWNATGKKIPVEVLREKIETARAKREEEDGNGDEE</sequence>
<accession>A0AAD5RX24</accession>
<feature type="compositionally biased region" description="Basic and acidic residues" evidence="1">
    <location>
        <begin position="526"/>
        <end position="547"/>
    </location>
</feature>
<evidence type="ECO:0000256" key="1">
    <source>
        <dbReference type="SAM" id="MobiDB-lite"/>
    </source>
</evidence>
<feature type="compositionally biased region" description="Low complexity" evidence="1">
    <location>
        <begin position="712"/>
        <end position="733"/>
    </location>
</feature>
<feature type="region of interest" description="Disordered" evidence="1">
    <location>
        <begin position="789"/>
        <end position="1008"/>
    </location>
</feature>
<feature type="compositionally biased region" description="Basic and acidic residues" evidence="1">
    <location>
        <begin position="505"/>
        <end position="517"/>
    </location>
</feature>
<feature type="compositionally biased region" description="Basic residues" evidence="1">
    <location>
        <begin position="490"/>
        <end position="502"/>
    </location>
</feature>
<feature type="region of interest" description="Disordered" evidence="1">
    <location>
        <begin position="490"/>
        <end position="744"/>
    </location>
</feature>
<feature type="compositionally biased region" description="Basic residues" evidence="1">
    <location>
        <begin position="564"/>
        <end position="587"/>
    </location>
</feature>